<dbReference type="GO" id="GO:0098703">
    <property type="term" value="P:calcium ion import across plasma membrane"/>
    <property type="evidence" value="ECO:0007669"/>
    <property type="project" value="TreeGrafter"/>
</dbReference>
<feature type="transmembrane region" description="Helical" evidence="17">
    <location>
        <begin position="289"/>
        <end position="308"/>
    </location>
</feature>
<evidence type="ECO:0000256" key="13">
    <source>
        <dbReference type="PIRSR" id="PIRSR602077-1"/>
    </source>
</evidence>
<dbReference type="GO" id="GO:0046872">
    <property type="term" value="F:metal ion binding"/>
    <property type="evidence" value="ECO:0007669"/>
    <property type="project" value="UniProtKB-KW"/>
</dbReference>
<reference evidence="19 20" key="1">
    <citation type="submission" date="2020-06" db="EMBL/GenBank/DDBJ databases">
        <authorList>
            <person name="Li R."/>
            <person name="Bekaert M."/>
        </authorList>
    </citation>
    <scope>NUCLEOTIDE SEQUENCE [LARGE SCALE GENOMIC DNA]</scope>
    <source>
        <strain evidence="20">wild</strain>
    </source>
</reference>
<evidence type="ECO:0000313" key="20">
    <source>
        <dbReference type="Proteomes" id="UP000507470"/>
    </source>
</evidence>
<dbReference type="PRINTS" id="PR00167">
    <property type="entry name" value="CACHANNEL"/>
</dbReference>
<dbReference type="GO" id="GO:0008331">
    <property type="term" value="F:high voltage-gated calcium channel activity"/>
    <property type="evidence" value="ECO:0007669"/>
    <property type="project" value="TreeGrafter"/>
</dbReference>
<keyword evidence="11 14" id="KW-0325">Glycoprotein</keyword>
<dbReference type="Gene3D" id="1.20.120.350">
    <property type="entry name" value="Voltage-gated potassium channels. Chain C"/>
    <property type="match status" value="1"/>
</dbReference>
<keyword evidence="4 15" id="KW-0107">Calcium channel</keyword>
<keyword evidence="5 17" id="KW-0812">Transmembrane</keyword>
<evidence type="ECO:0000313" key="19">
    <source>
        <dbReference type="EMBL" id="CAC5382661.1"/>
    </source>
</evidence>
<comment type="similarity">
    <text evidence="15">Belongs to the calcium channel alpha-1 subunit (TC 1.A.1.11) family.</text>
</comment>
<feature type="domain" description="Ion transport" evidence="18">
    <location>
        <begin position="289"/>
        <end position="580"/>
    </location>
</feature>
<dbReference type="InterPro" id="IPR050599">
    <property type="entry name" value="VDCC_alpha-1_subunit"/>
</dbReference>
<gene>
    <name evidence="19" type="ORF">MCOR_18467</name>
</gene>
<dbReference type="EMBL" id="CACVKT020003253">
    <property type="protein sequence ID" value="CAC5382661.1"/>
    <property type="molecule type" value="Genomic_DNA"/>
</dbReference>
<protein>
    <submittedName>
        <fullName evidence="19">CACNA1B</fullName>
    </submittedName>
</protein>
<feature type="transmembrane region" description="Helical" evidence="17">
    <location>
        <begin position="420"/>
        <end position="442"/>
    </location>
</feature>
<dbReference type="PANTHER" id="PTHR45628:SF7">
    <property type="entry name" value="VOLTAGE-DEPENDENT CALCIUM CHANNEL TYPE A SUBUNIT ALPHA-1"/>
    <property type="match status" value="1"/>
</dbReference>
<evidence type="ECO:0000256" key="6">
    <source>
        <dbReference type="ARBA" id="ARBA00022837"/>
    </source>
</evidence>
<feature type="binding site" evidence="13">
    <location>
        <position position="529"/>
    </location>
    <ligand>
        <name>Ca(2+)</name>
        <dbReference type="ChEBI" id="CHEBI:29108"/>
    </ligand>
</feature>
<dbReference type="InterPro" id="IPR027359">
    <property type="entry name" value="Volt_channel_dom_sf"/>
</dbReference>
<evidence type="ECO:0000256" key="14">
    <source>
        <dbReference type="PIRSR" id="PIRSR602077-3"/>
    </source>
</evidence>
<feature type="transmembrane region" description="Helical" evidence="17">
    <location>
        <begin position="515"/>
        <end position="537"/>
    </location>
</feature>
<dbReference type="FunFam" id="1.20.120.350:FF:000043">
    <property type="entry name" value="Voltage-dependent L-type calcium channel subunit alpha"/>
    <property type="match status" value="1"/>
</dbReference>
<feature type="transmembrane region" description="Helical" evidence="17">
    <location>
        <begin position="549"/>
        <end position="570"/>
    </location>
</feature>
<sequence>MGDAAARIAFSRKRHGDANRVEQNRNKGKNAGLKFRNIALSASSVDRKRTLVTDPELAAALSKKQNKKLTEKRDSSWFERFKRIHTRKLSNYLFSTDNEYKFSAPKGHHQFFFDGGTKFKKEKHMTKAEKLRQYKFFAATRLRYKARTMIGATGSRHISQRRRASLATPAASPSMFSPLHQLAEEDEEGPKIPALRRRAVDTSDYRTCAILQTRLKNVKHYPEMATFTVGGGGQEDGDGPYDGNIRHVAKKAANLSLPGTLGSNSRSLFIFSEENFIRKYAKIIIEWGPFEYMVLLTIIANCIVLALEEHLPEFDKTPLAVQLEATEVYFLGIFCVEALLKIVALGFCLHKGSYLRNVWNIMDFVVVVTGFITIYPTTSNSSIDLRTLRAVRVLRPLKLVSGIPSLQVVLKSIIRAMAPLLQVCLLVLFAIVMFAIVGLEFYSGAFHRACFKLNVKYDVNSEDNIDLGDEEDIRPCNDKIGAAMDLGGFTCQENISECRGVWVGPNYGITSFDDIGYAMLTVFQCVTMEGWTNVLYYTNDAMGSWFNWIYFYPLIILGSFFMLNLVLGVLSGEFAKERERVENRRAFFKLRRQQQIERELDGYLEWILKAGITYI</sequence>
<name>A0A6J8BGW3_MYTCO</name>
<dbReference type="GO" id="GO:0005891">
    <property type="term" value="C:voltage-gated calcium channel complex"/>
    <property type="evidence" value="ECO:0007669"/>
    <property type="project" value="InterPro"/>
</dbReference>
<evidence type="ECO:0000256" key="11">
    <source>
        <dbReference type="ARBA" id="ARBA00023180"/>
    </source>
</evidence>
<dbReference type="Pfam" id="PF00520">
    <property type="entry name" value="Ion_trans"/>
    <property type="match status" value="1"/>
</dbReference>
<dbReference type="SUPFAM" id="SSF81324">
    <property type="entry name" value="Voltage-gated potassium channels"/>
    <property type="match status" value="1"/>
</dbReference>
<feature type="glycosylation site" description="N-linked (GlcNAc...) asparagine" evidence="14">
    <location>
        <position position="494"/>
    </location>
</feature>
<dbReference type="GO" id="GO:0007268">
    <property type="term" value="P:chemical synaptic transmission"/>
    <property type="evidence" value="ECO:0007669"/>
    <property type="project" value="TreeGrafter"/>
</dbReference>
<feature type="transmembrane region" description="Helical" evidence="17">
    <location>
        <begin position="361"/>
        <end position="378"/>
    </location>
</feature>
<keyword evidence="13" id="KW-0479">Metal-binding</keyword>
<keyword evidence="20" id="KW-1185">Reference proteome</keyword>
<evidence type="ECO:0000256" key="7">
    <source>
        <dbReference type="ARBA" id="ARBA00022882"/>
    </source>
</evidence>
<keyword evidence="2" id="KW-0813">Transport</keyword>
<evidence type="ECO:0000256" key="15">
    <source>
        <dbReference type="RuleBase" id="RU003808"/>
    </source>
</evidence>
<keyword evidence="3 15" id="KW-0109">Calcium transport</keyword>
<evidence type="ECO:0000256" key="4">
    <source>
        <dbReference type="ARBA" id="ARBA00022673"/>
    </source>
</evidence>
<dbReference type="FunFam" id="1.10.287.70:FF:000007">
    <property type="entry name" value="Voltage-dependent L-type calcium channel subunit alpha"/>
    <property type="match status" value="1"/>
</dbReference>
<keyword evidence="6 13" id="KW-0106">Calcium</keyword>
<feature type="transmembrane region" description="Helical" evidence="17">
    <location>
        <begin position="328"/>
        <end position="349"/>
    </location>
</feature>
<evidence type="ECO:0000259" key="18">
    <source>
        <dbReference type="Pfam" id="PF00520"/>
    </source>
</evidence>
<keyword evidence="12" id="KW-0407">Ion channel</keyword>
<evidence type="ECO:0000256" key="1">
    <source>
        <dbReference type="ARBA" id="ARBA00004141"/>
    </source>
</evidence>
<keyword evidence="8 17" id="KW-1133">Transmembrane helix</keyword>
<feature type="region of interest" description="Disordered" evidence="16">
    <location>
        <begin position="153"/>
        <end position="177"/>
    </location>
</feature>
<proteinExistence type="inferred from homology"/>
<dbReference type="InterPro" id="IPR002077">
    <property type="entry name" value="VDCCAlpha1"/>
</dbReference>
<dbReference type="GO" id="GO:0045202">
    <property type="term" value="C:synapse"/>
    <property type="evidence" value="ECO:0007669"/>
    <property type="project" value="GOC"/>
</dbReference>
<dbReference type="AlphaFoldDB" id="A0A6J8BGW3"/>
<dbReference type="InterPro" id="IPR005821">
    <property type="entry name" value="Ion_trans_dom"/>
</dbReference>
<evidence type="ECO:0000256" key="3">
    <source>
        <dbReference type="ARBA" id="ARBA00022568"/>
    </source>
</evidence>
<accession>A0A6J8BGW3</accession>
<evidence type="ECO:0000256" key="16">
    <source>
        <dbReference type="SAM" id="MobiDB-lite"/>
    </source>
</evidence>
<keyword evidence="7 15" id="KW-0851">Voltage-gated channel</keyword>
<organism evidence="19 20">
    <name type="scientific">Mytilus coruscus</name>
    <name type="common">Sea mussel</name>
    <dbReference type="NCBI Taxonomy" id="42192"/>
    <lineage>
        <taxon>Eukaryota</taxon>
        <taxon>Metazoa</taxon>
        <taxon>Spiralia</taxon>
        <taxon>Lophotrochozoa</taxon>
        <taxon>Mollusca</taxon>
        <taxon>Bivalvia</taxon>
        <taxon>Autobranchia</taxon>
        <taxon>Pteriomorphia</taxon>
        <taxon>Mytilida</taxon>
        <taxon>Mytiloidea</taxon>
        <taxon>Mytilidae</taxon>
        <taxon>Mytilinae</taxon>
        <taxon>Mytilus</taxon>
    </lineage>
</organism>
<dbReference type="PANTHER" id="PTHR45628">
    <property type="entry name" value="VOLTAGE-DEPENDENT CALCIUM CHANNEL TYPE A SUBUNIT ALPHA-1"/>
    <property type="match status" value="1"/>
</dbReference>
<evidence type="ECO:0000256" key="12">
    <source>
        <dbReference type="ARBA" id="ARBA00023303"/>
    </source>
</evidence>
<evidence type="ECO:0000256" key="8">
    <source>
        <dbReference type="ARBA" id="ARBA00022989"/>
    </source>
</evidence>
<dbReference type="Proteomes" id="UP000507470">
    <property type="component" value="Unassembled WGS sequence"/>
</dbReference>
<dbReference type="Gene3D" id="6.10.250.2500">
    <property type="match status" value="1"/>
</dbReference>
<dbReference type="OrthoDB" id="6130753at2759"/>
<dbReference type="Gene3D" id="1.10.287.70">
    <property type="match status" value="1"/>
</dbReference>
<evidence type="ECO:0000256" key="2">
    <source>
        <dbReference type="ARBA" id="ARBA00022448"/>
    </source>
</evidence>
<keyword evidence="9" id="KW-0406">Ion transport</keyword>
<keyword evidence="10 17" id="KW-0472">Membrane</keyword>
<evidence type="ECO:0000256" key="17">
    <source>
        <dbReference type="SAM" id="Phobius"/>
    </source>
</evidence>
<evidence type="ECO:0000256" key="10">
    <source>
        <dbReference type="ARBA" id="ARBA00023136"/>
    </source>
</evidence>
<evidence type="ECO:0000256" key="9">
    <source>
        <dbReference type="ARBA" id="ARBA00023065"/>
    </source>
</evidence>
<evidence type="ECO:0000256" key="5">
    <source>
        <dbReference type="ARBA" id="ARBA00022692"/>
    </source>
</evidence>
<comment type="subcellular location">
    <subcellularLocation>
        <location evidence="1 15">Membrane</location>
        <topology evidence="1 15">Multi-pass membrane protein</topology>
    </subcellularLocation>
</comment>